<evidence type="ECO:0000256" key="3">
    <source>
        <dbReference type="ARBA" id="ARBA00010763"/>
    </source>
</evidence>
<dbReference type="EC" id="2.10.1.1" evidence="6"/>
<keyword evidence="6" id="KW-0500">Molybdenum</keyword>
<proteinExistence type="inferred from homology"/>
<evidence type="ECO:0000313" key="9">
    <source>
        <dbReference type="Proteomes" id="UP000198281"/>
    </source>
</evidence>
<dbReference type="OrthoDB" id="9804758at2"/>
<dbReference type="InterPro" id="IPR038987">
    <property type="entry name" value="MoeA-like"/>
</dbReference>
<dbReference type="EMBL" id="FZOS01000025">
    <property type="protein sequence ID" value="SNS94614.1"/>
    <property type="molecule type" value="Genomic_DNA"/>
</dbReference>
<name>A0A239IQB0_9SPHN</name>
<dbReference type="AlphaFoldDB" id="A0A239IQB0"/>
<dbReference type="Gene3D" id="3.40.980.10">
    <property type="entry name" value="MoaB/Mog-like domain"/>
    <property type="match status" value="1"/>
</dbReference>
<organism evidence="8 9">
    <name type="scientific">Edaphosphingomonas laterariae</name>
    <dbReference type="NCBI Taxonomy" id="861865"/>
    <lineage>
        <taxon>Bacteria</taxon>
        <taxon>Pseudomonadati</taxon>
        <taxon>Pseudomonadota</taxon>
        <taxon>Alphaproteobacteria</taxon>
        <taxon>Sphingomonadales</taxon>
        <taxon>Rhizorhabdaceae</taxon>
        <taxon>Edaphosphingomonas</taxon>
    </lineage>
</organism>
<dbReference type="Gene3D" id="2.40.340.10">
    <property type="entry name" value="MoeA, C-terminal, domain IV"/>
    <property type="match status" value="1"/>
</dbReference>
<dbReference type="GO" id="GO:0046872">
    <property type="term" value="F:metal ion binding"/>
    <property type="evidence" value="ECO:0007669"/>
    <property type="project" value="UniProtKB-UniRule"/>
</dbReference>
<keyword evidence="4 6" id="KW-0501">Molybdenum cofactor biosynthesis</keyword>
<evidence type="ECO:0000256" key="4">
    <source>
        <dbReference type="ARBA" id="ARBA00023150"/>
    </source>
</evidence>
<comment type="pathway">
    <text evidence="2 6">Cofactor biosynthesis; molybdopterin biosynthesis.</text>
</comment>
<keyword evidence="6" id="KW-0479">Metal-binding</keyword>
<dbReference type="Proteomes" id="UP000198281">
    <property type="component" value="Unassembled WGS sequence"/>
</dbReference>
<protein>
    <recommendedName>
        <fullName evidence="6">Molybdopterin molybdenumtransferase</fullName>
        <ecNumber evidence="6">2.10.1.1</ecNumber>
    </recommendedName>
</protein>
<dbReference type="UniPathway" id="UPA00344"/>
<evidence type="ECO:0000256" key="2">
    <source>
        <dbReference type="ARBA" id="ARBA00005046"/>
    </source>
</evidence>
<dbReference type="InterPro" id="IPR036688">
    <property type="entry name" value="MoeA_C_domain_IV_sf"/>
</dbReference>
<reference evidence="9" key="1">
    <citation type="submission" date="2017-06" db="EMBL/GenBank/DDBJ databases">
        <authorList>
            <person name="Varghese N."/>
            <person name="Submissions S."/>
        </authorList>
    </citation>
    <scope>NUCLEOTIDE SEQUENCE [LARGE SCALE GENOMIC DNA]</scope>
    <source>
        <strain evidence="9">LNB2</strain>
    </source>
</reference>
<dbReference type="GO" id="GO:0005829">
    <property type="term" value="C:cytosol"/>
    <property type="evidence" value="ECO:0007669"/>
    <property type="project" value="TreeGrafter"/>
</dbReference>
<dbReference type="GO" id="GO:0061599">
    <property type="term" value="F:molybdopterin molybdotransferase activity"/>
    <property type="evidence" value="ECO:0007669"/>
    <property type="project" value="UniProtKB-UniRule"/>
</dbReference>
<dbReference type="InterPro" id="IPR005111">
    <property type="entry name" value="MoeA_C_domain_IV"/>
</dbReference>
<dbReference type="InterPro" id="IPR036425">
    <property type="entry name" value="MoaB/Mog-like_dom_sf"/>
</dbReference>
<comment type="function">
    <text evidence="1 6">Catalyzes the insertion of molybdate into adenylated molybdopterin with the concomitant release of AMP.</text>
</comment>
<dbReference type="SUPFAM" id="SSF53218">
    <property type="entry name" value="Molybdenum cofactor biosynthesis proteins"/>
    <property type="match status" value="1"/>
</dbReference>
<evidence type="ECO:0000256" key="6">
    <source>
        <dbReference type="RuleBase" id="RU365090"/>
    </source>
</evidence>
<dbReference type="InterPro" id="IPR001453">
    <property type="entry name" value="MoaB/Mog_dom"/>
</dbReference>
<dbReference type="PANTHER" id="PTHR10192">
    <property type="entry name" value="MOLYBDOPTERIN BIOSYNTHESIS PROTEIN"/>
    <property type="match status" value="1"/>
</dbReference>
<keyword evidence="9" id="KW-1185">Reference proteome</keyword>
<dbReference type="Pfam" id="PF03454">
    <property type="entry name" value="MoeA_C"/>
    <property type="match status" value="1"/>
</dbReference>
<keyword evidence="6" id="KW-0460">Magnesium</keyword>
<feature type="domain" description="MoaB/Mog" evidence="7">
    <location>
        <begin position="177"/>
        <end position="315"/>
    </location>
</feature>
<dbReference type="Pfam" id="PF00994">
    <property type="entry name" value="MoCF_biosynth"/>
    <property type="match status" value="1"/>
</dbReference>
<evidence type="ECO:0000256" key="5">
    <source>
        <dbReference type="ARBA" id="ARBA00047317"/>
    </source>
</evidence>
<comment type="catalytic activity">
    <reaction evidence="5">
        <text>adenylyl-molybdopterin + molybdate = Mo-molybdopterin + AMP + H(+)</text>
        <dbReference type="Rhea" id="RHEA:35047"/>
        <dbReference type="ChEBI" id="CHEBI:15378"/>
        <dbReference type="ChEBI" id="CHEBI:36264"/>
        <dbReference type="ChEBI" id="CHEBI:62727"/>
        <dbReference type="ChEBI" id="CHEBI:71302"/>
        <dbReference type="ChEBI" id="CHEBI:456215"/>
        <dbReference type="EC" id="2.10.1.1"/>
    </reaction>
</comment>
<evidence type="ECO:0000313" key="8">
    <source>
        <dbReference type="EMBL" id="SNS94614.1"/>
    </source>
</evidence>
<dbReference type="InterPro" id="IPR005110">
    <property type="entry name" value="MoeA_linker/N"/>
</dbReference>
<gene>
    <name evidence="8" type="ORF">SAMN06295912_12548</name>
</gene>
<dbReference type="PANTHER" id="PTHR10192:SF5">
    <property type="entry name" value="GEPHYRIN"/>
    <property type="match status" value="1"/>
</dbReference>
<dbReference type="RefSeq" id="WP_089220768.1">
    <property type="nucleotide sequence ID" value="NZ_FZOS01000025.1"/>
</dbReference>
<dbReference type="GO" id="GO:0006777">
    <property type="term" value="P:Mo-molybdopterin cofactor biosynthetic process"/>
    <property type="evidence" value="ECO:0007669"/>
    <property type="project" value="UniProtKB-UniRule"/>
</dbReference>
<dbReference type="InterPro" id="IPR036135">
    <property type="entry name" value="MoeA_linker/N_sf"/>
</dbReference>
<keyword evidence="6" id="KW-0808">Transferase</keyword>
<accession>A0A239IQB0</accession>
<comment type="similarity">
    <text evidence="3 6">Belongs to the MoeA family.</text>
</comment>
<dbReference type="SUPFAM" id="SSF63867">
    <property type="entry name" value="MoeA C-terminal domain-like"/>
    <property type="match status" value="1"/>
</dbReference>
<comment type="cofactor">
    <cofactor evidence="6">
        <name>Mg(2+)</name>
        <dbReference type="ChEBI" id="CHEBI:18420"/>
    </cofactor>
</comment>
<evidence type="ECO:0000256" key="1">
    <source>
        <dbReference type="ARBA" id="ARBA00002901"/>
    </source>
</evidence>
<dbReference type="CDD" id="cd00887">
    <property type="entry name" value="MoeA"/>
    <property type="match status" value="1"/>
</dbReference>
<dbReference type="SMART" id="SM00852">
    <property type="entry name" value="MoCF_biosynth"/>
    <property type="match status" value="1"/>
</dbReference>
<dbReference type="SUPFAM" id="SSF63882">
    <property type="entry name" value="MoeA N-terminal region -like"/>
    <property type="match status" value="1"/>
</dbReference>
<sequence length="396" mass="40178">MADLIPLSEAQARLLALGVPLPEENAALADALGRWAARDIKAIRTQPAADLSAMDGYAIRFAEMPGPWRVVGESAAGSGSAPALAPHEAVRIFTGAPVPAGADAILVQEEAAREGDRLVLAGGGPPRVGAHIRRAGGDFTTGDTLIPAAARITPARIALAATGGHGALPVRRRPRIALLSTGDELVPAGAATPGVCLPSSNAPMLAAMIAGETPAIVEDRGIVPDDLAATTAAIAATAGVDILVTTGGASVGDRDFVRPALEAAGAAIDFWRVALKPGKPIMAGRIGDTIVLGLPGNPVSAFVTARLFLLPLIRHLGGAGTPFDRARPMRLAAPLPATGKRAEYLRGQRVGARIRPVGSQDSAALAALATSEALIVRPPHAPPAQPGDVVMILPIA</sequence>
<dbReference type="Gene3D" id="3.90.105.10">
    <property type="entry name" value="Molybdopterin biosynthesis moea protein, domain 2"/>
    <property type="match status" value="1"/>
</dbReference>
<evidence type="ECO:0000259" key="7">
    <source>
        <dbReference type="SMART" id="SM00852"/>
    </source>
</evidence>
<dbReference type="Gene3D" id="2.170.190.11">
    <property type="entry name" value="Molybdopterin biosynthesis moea protein, domain 3"/>
    <property type="match status" value="1"/>
</dbReference>
<dbReference type="Pfam" id="PF03453">
    <property type="entry name" value="MoeA_N"/>
    <property type="match status" value="1"/>
</dbReference>